<organism evidence="4 5">
    <name type="scientific">Trapa natans</name>
    <name type="common">Water chestnut</name>
    <dbReference type="NCBI Taxonomy" id="22666"/>
    <lineage>
        <taxon>Eukaryota</taxon>
        <taxon>Viridiplantae</taxon>
        <taxon>Streptophyta</taxon>
        <taxon>Embryophyta</taxon>
        <taxon>Tracheophyta</taxon>
        <taxon>Spermatophyta</taxon>
        <taxon>Magnoliopsida</taxon>
        <taxon>eudicotyledons</taxon>
        <taxon>Gunneridae</taxon>
        <taxon>Pentapetalae</taxon>
        <taxon>rosids</taxon>
        <taxon>malvids</taxon>
        <taxon>Myrtales</taxon>
        <taxon>Lythraceae</taxon>
        <taxon>Trapa</taxon>
    </lineage>
</organism>
<dbReference type="SUPFAM" id="SSF51735">
    <property type="entry name" value="NAD(P)-binding Rossmann-fold domains"/>
    <property type="match status" value="1"/>
</dbReference>
<dbReference type="Pfam" id="PF01408">
    <property type="entry name" value="GFO_IDH_MocA"/>
    <property type="match status" value="1"/>
</dbReference>
<evidence type="ECO:0000259" key="3">
    <source>
        <dbReference type="Pfam" id="PF22725"/>
    </source>
</evidence>
<gene>
    <name evidence="4" type="ORF">SAY86_021537</name>
</gene>
<dbReference type="Pfam" id="PF22725">
    <property type="entry name" value="GFO_IDH_MocA_C3"/>
    <property type="match status" value="1"/>
</dbReference>
<evidence type="ECO:0000313" key="5">
    <source>
        <dbReference type="Proteomes" id="UP001346149"/>
    </source>
</evidence>
<dbReference type="SUPFAM" id="SSF55347">
    <property type="entry name" value="Glyceraldehyde-3-phosphate dehydrogenase-like, C-terminal domain"/>
    <property type="match status" value="1"/>
</dbReference>
<reference evidence="4 5" key="1">
    <citation type="journal article" date="2023" name="Hortic Res">
        <title>Pangenome of water caltrop reveals structural variations and asymmetric subgenome divergence after allopolyploidization.</title>
        <authorList>
            <person name="Zhang X."/>
            <person name="Chen Y."/>
            <person name="Wang L."/>
            <person name="Yuan Y."/>
            <person name="Fang M."/>
            <person name="Shi L."/>
            <person name="Lu R."/>
            <person name="Comes H.P."/>
            <person name="Ma Y."/>
            <person name="Chen Y."/>
            <person name="Huang G."/>
            <person name="Zhou Y."/>
            <person name="Zheng Z."/>
            <person name="Qiu Y."/>
        </authorList>
    </citation>
    <scope>NUCLEOTIDE SEQUENCE [LARGE SCALE GENOMIC DNA]</scope>
    <source>
        <strain evidence="4">F231</strain>
    </source>
</reference>
<sequence>MSEAIVRFGILGCAEIARKVSRAITLAPNSTIYAVASRSLEKASNFAAQNSFPPQTKIYGTYDALLEDPDVDAVYLPLPTSLHIRWAVAAACKGKHILLEKPVAMNVAEFDEIVKACSENGVQLMDGTMWMHHPRTAKMKEFLLDKAIFGDLKSMHTCFTFGADADFLANDIRVKPHLDGLGSLGDAGWYCIRSILWLADFELPETVTALPGPVLNDAGVILSCGASLRWKDGKVATFHCSFLSHLTMDITAIGSKGTLHVHDFIIPFQEEEASFSIASEAWFDEFVTRWTGKRSEHVVKAELPQEACMVKEFSSLVNAIRTKGSKPEMKWPTISRKTQLVLDSVKQSIEQGFVGVGVLQ</sequence>
<keyword evidence="5" id="KW-1185">Reference proteome</keyword>
<dbReference type="Gene3D" id="3.30.360.10">
    <property type="entry name" value="Dihydrodipicolinate Reductase, domain 2"/>
    <property type="match status" value="1"/>
</dbReference>
<evidence type="ECO:0008006" key="6">
    <source>
        <dbReference type="Google" id="ProtNLM"/>
    </source>
</evidence>
<dbReference type="GO" id="GO:0000166">
    <property type="term" value="F:nucleotide binding"/>
    <property type="evidence" value="ECO:0007669"/>
    <property type="project" value="InterPro"/>
</dbReference>
<feature type="domain" description="Gfo/Idh/MocA-like oxidoreductase N-terminal" evidence="2">
    <location>
        <begin position="6"/>
        <end position="125"/>
    </location>
</feature>
<protein>
    <recommendedName>
        <fullName evidence="6">Gfo/Idh/MocA-like oxidoreductase N-terminal domain-containing protein</fullName>
    </recommendedName>
</protein>
<dbReference type="InterPro" id="IPR055170">
    <property type="entry name" value="GFO_IDH_MocA-like_dom"/>
</dbReference>
<comment type="similarity">
    <text evidence="1">Belongs to the Gfo/Idh/MocA family.</text>
</comment>
<dbReference type="EMBL" id="JAXQNO010000003">
    <property type="protein sequence ID" value="KAK4801050.1"/>
    <property type="molecule type" value="Genomic_DNA"/>
</dbReference>
<dbReference type="AlphaFoldDB" id="A0AAN7RFQ2"/>
<dbReference type="InterPro" id="IPR036291">
    <property type="entry name" value="NAD(P)-bd_dom_sf"/>
</dbReference>
<proteinExistence type="inferred from homology"/>
<dbReference type="PANTHER" id="PTHR46368">
    <property type="match status" value="1"/>
</dbReference>
<feature type="domain" description="GFO/IDH/MocA-like oxidoreductase" evidence="3">
    <location>
        <begin position="143"/>
        <end position="259"/>
    </location>
</feature>
<comment type="caution">
    <text evidence="4">The sequence shown here is derived from an EMBL/GenBank/DDBJ whole genome shotgun (WGS) entry which is preliminary data.</text>
</comment>
<dbReference type="Proteomes" id="UP001346149">
    <property type="component" value="Unassembled WGS sequence"/>
</dbReference>
<name>A0AAN7RFQ2_TRANT</name>
<evidence type="ECO:0000313" key="4">
    <source>
        <dbReference type="EMBL" id="KAK4801050.1"/>
    </source>
</evidence>
<dbReference type="Gene3D" id="3.40.50.720">
    <property type="entry name" value="NAD(P)-binding Rossmann-like Domain"/>
    <property type="match status" value="1"/>
</dbReference>
<dbReference type="PANTHER" id="PTHR46368:SF19">
    <property type="entry name" value="GFO_IDH_MOCA-LIKE OXIDOREDUCTASE N-TERMINAL DOMAIN-CONTAINING PROTEIN"/>
    <property type="match status" value="1"/>
</dbReference>
<evidence type="ECO:0000259" key="2">
    <source>
        <dbReference type="Pfam" id="PF01408"/>
    </source>
</evidence>
<accession>A0AAN7RFQ2</accession>
<dbReference type="InterPro" id="IPR000683">
    <property type="entry name" value="Gfo/Idh/MocA-like_OxRdtase_N"/>
</dbReference>
<evidence type="ECO:0000256" key="1">
    <source>
        <dbReference type="ARBA" id="ARBA00010928"/>
    </source>
</evidence>